<dbReference type="AlphaFoldDB" id="A0ABD5QGS4"/>
<proteinExistence type="predicted"/>
<feature type="transmembrane region" description="Helical" evidence="1">
    <location>
        <begin position="49"/>
        <end position="67"/>
    </location>
</feature>
<dbReference type="PANTHER" id="PTHR37692:SF1">
    <property type="entry name" value="DUF420 DOMAIN-CONTAINING PROTEIN"/>
    <property type="match status" value="1"/>
</dbReference>
<dbReference type="InterPro" id="IPR013833">
    <property type="entry name" value="Cyt_c_oxidase_su3_a-hlx"/>
</dbReference>
<feature type="transmembrane region" description="Helical" evidence="1">
    <location>
        <begin position="79"/>
        <end position="97"/>
    </location>
</feature>
<reference evidence="2 3" key="1">
    <citation type="journal article" date="2019" name="Int. J. Syst. Evol. Microbiol.">
        <title>The Global Catalogue of Microorganisms (GCM) 10K type strain sequencing project: providing services to taxonomists for standard genome sequencing and annotation.</title>
        <authorList>
            <consortium name="The Broad Institute Genomics Platform"/>
            <consortium name="The Broad Institute Genome Sequencing Center for Infectious Disease"/>
            <person name="Wu L."/>
            <person name="Ma J."/>
        </authorList>
    </citation>
    <scope>NUCLEOTIDE SEQUENCE [LARGE SCALE GENOMIC DNA]</scope>
    <source>
        <strain evidence="2 3">CGMCC 1.15824</strain>
    </source>
</reference>
<dbReference type="PANTHER" id="PTHR37692">
    <property type="entry name" value="HYPOTHETICAL MEMBRANE SPANNING PROTEIN"/>
    <property type="match status" value="1"/>
</dbReference>
<comment type="caution">
    <text evidence="2">The sequence shown here is derived from an EMBL/GenBank/DDBJ whole genome shotgun (WGS) entry which is preliminary data.</text>
</comment>
<keyword evidence="1" id="KW-0812">Transmembrane</keyword>
<feature type="transmembrane region" description="Helical" evidence="1">
    <location>
        <begin position="117"/>
        <end position="142"/>
    </location>
</feature>
<evidence type="ECO:0000313" key="3">
    <source>
        <dbReference type="Proteomes" id="UP001595925"/>
    </source>
</evidence>
<name>A0ABD5QGS4_9EURY</name>
<dbReference type="Proteomes" id="UP001595925">
    <property type="component" value="Unassembled WGS sequence"/>
</dbReference>
<evidence type="ECO:0000256" key="1">
    <source>
        <dbReference type="SAM" id="Phobius"/>
    </source>
</evidence>
<dbReference type="InterPro" id="IPR007352">
    <property type="entry name" value="DUF420"/>
</dbReference>
<evidence type="ECO:0000313" key="2">
    <source>
        <dbReference type="EMBL" id="MFC4988928.1"/>
    </source>
</evidence>
<keyword evidence="1" id="KW-0472">Membrane</keyword>
<keyword evidence="1" id="KW-1133">Transmembrane helix</keyword>
<accession>A0ABD5QGS4</accession>
<dbReference type="EMBL" id="JBHSJG010000038">
    <property type="protein sequence ID" value="MFC4988928.1"/>
    <property type="molecule type" value="Genomic_DNA"/>
</dbReference>
<gene>
    <name evidence="2" type="ORF">ACFPFO_14370</name>
</gene>
<feature type="transmembrane region" description="Helical" evidence="1">
    <location>
        <begin position="163"/>
        <end position="185"/>
    </location>
</feature>
<dbReference type="RefSeq" id="WP_224828364.1">
    <property type="nucleotide sequence ID" value="NZ_JAIVEF010000006.1"/>
</dbReference>
<keyword evidence="3" id="KW-1185">Reference proteome</keyword>
<protein>
    <submittedName>
        <fullName evidence="2">DUF420 domain-containing protein</fullName>
    </submittedName>
</protein>
<dbReference type="Gene3D" id="1.20.120.80">
    <property type="entry name" value="Cytochrome c oxidase, subunit III, four-helix bundle"/>
    <property type="match status" value="1"/>
</dbReference>
<organism evidence="2 3">
    <name type="scientific">Saliphagus infecundisoli</name>
    <dbReference type="NCBI Taxonomy" id="1849069"/>
    <lineage>
        <taxon>Archaea</taxon>
        <taxon>Methanobacteriati</taxon>
        <taxon>Methanobacteriota</taxon>
        <taxon>Stenosarchaea group</taxon>
        <taxon>Halobacteria</taxon>
        <taxon>Halobacteriales</taxon>
        <taxon>Natrialbaceae</taxon>
        <taxon>Saliphagus</taxon>
    </lineage>
</organism>
<dbReference type="Pfam" id="PF04238">
    <property type="entry name" value="DUF420"/>
    <property type="match status" value="1"/>
</dbReference>
<sequence>MAVVRSRVPLLTAVLSVASLAVVFAAAGGRIPPSAVPGAPSWVLEAIPHVNAAISLTAIGTIAAGWRAIRAGRIDRHRAAMVASFLLFVAFLGLYLYRLVALGGPASFPGPAAVERFVYLPVLAVHILLAVVCIPLLYYVLLLAATRPAAELPATRHAAVGRVAATLWLVSFALGVVVYTMLYHVY</sequence>